<feature type="compositionally biased region" description="Basic and acidic residues" evidence="7">
    <location>
        <begin position="311"/>
        <end position="320"/>
    </location>
</feature>
<reference evidence="10" key="1">
    <citation type="journal article" date="2023" name="Mol. Phylogenet. Evol.">
        <title>Genome-scale phylogeny and comparative genomics of the fungal order Sordariales.</title>
        <authorList>
            <person name="Hensen N."/>
            <person name="Bonometti L."/>
            <person name="Westerberg I."/>
            <person name="Brannstrom I.O."/>
            <person name="Guillou S."/>
            <person name="Cros-Aarteil S."/>
            <person name="Calhoun S."/>
            <person name="Haridas S."/>
            <person name="Kuo A."/>
            <person name="Mondo S."/>
            <person name="Pangilinan J."/>
            <person name="Riley R."/>
            <person name="LaButti K."/>
            <person name="Andreopoulos B."/>
            <person name="Lipzen A."/>
            <person name="Chen C."/>
            <person name="Yan M."/>
            <person name="Daum C."/>
            <person name="Ng V."/>
            <person name="Clum A."/>
            <person name="Steindorff A."/>
            <person name="Ohm R.A."/>
            <person name="Martin F."/>
            <person name="Silar P."/>
            <person name="Natvig D.O."/>
            <person name="Lalanne C."/>
            <person name="Gautier V."/>
            <person name="Ament-Velasquez S.L."/>
            <person name="Kruys A."/>
            <person name="Hutchinson M.I."/>
            <person name="Powell A.J."/>
            <person name="Barry K."/>
            <person name="Miller A.N."/>
            <person name="Grigoriev I.V."/>
            <person name="Debuchy R."/>
            <person name="Gladieux P."/>
            <person name="Hiltunen Thoren M."/>
            <person name="Johannesson H."/>
        </authorList>
    </citation>
    <scope>NUCLEOTIDE SEQUENCE</scope>
    <source>
        <strain evidence="10">PSN324</strain>
    </source>
</reference>
<feature type="transmembrane region" description="Helical" evidence="8">
    <location>
        <begin position="119"/>
        <end position="140"/>
    </location>
</feature>
<keyword evidence="6 8" id="KW-0472">Membrane</keyword>
<feature type="transmembrane region" description="Helical" evidence="8">
    <location>
        <begin position="215"/>
        <end position="232"/>
    </location>
</feature>
<comment type="caution">
    <text evidence="10">The sequence shown here is derived from an EMBL/GenBank/DDBJ whole genome shotgun (WGS) entry which is preliminary data.</text>
</comment>
<feature type="region of interest" description="Disordered" evidence="7">
    <location>
        <begin position="280"/>
        <end position="350"/>
    </location>
</feature>
<feature type="compositionally biased region" description="Low complexity" evidence="7">
    <location>
        <begin position="9"/>
        <end position="18"/>
    </location>
</feature>
<evidence type="ECO:0000313" key="10">
    <source>
        <dbReference type="EMBL" id="KAK4458426.1"/>
    </source>
</evidence>
<name>A0AAV9HCC4_9PEZI</name>
<dbReference type="InterPro" id="IPR006593">
    <property type="entry name" value="Cyt_b561/ferric_Rdtase_TM"/>
</dbReference>
<dbReference type="SMART" id="SM00665">
    <property type="entry name" value="B561"/>
    <property type="match status" value="1"/>
</dbReference>
<feature type="compositionally biased region" description="Basic and acidic residues" evidence="7">
    <location>
        <begin position="728"/>
        <end position="745"/>
    </location>
</feature>
<evidence type="ECO:0000256" key="5">
    <source>
        <dbReference type="ARBA" id="ARBA00022989"/>
    </source>
</evidence>
<feature type="region of interest" description="Disordered" evidence="7">
    <location>
        <begin position="513"/>
        <end position="888"/>
    </location>
</feature>
<dbReference type="Proteomes" id="UP001321749">
    <property type="component" value="Unassembled WGS sequence"/>
</dbReference>
<gene>
    <name evidence="10" type="ORF">QBC42DRAFT_24139</name>
</gene>
<feature type="region of interest" description="Disordered" evidence="7">
    <location>
        <begin position="380"/>
        <end position="501"/>
    </location>
</feature>
<feature type="domain" description="Cytochrome b561" evidence="9">
    <location>
        <begin position="52"/>
        <end position="238"/>
    </location>
</feature>
<feature type="compositionally biased region" description="Basic and acidic residues" evidence="7">
    <location>
        <begin position="519"/>
        <end position="545"/>
    </location>
</feature>
<feature type="transmembrane region" description="Helical" evidence="8">
    <location>
        <begin position="82"/>
        <end position="107"/>
    </location>
</feature>
<feature type="compositionally biased region" description="Low complexity" evidence="7">
    <location>
        <begin position="834"/>
        <end position="850"/>
    </location>
</feature>
<feature type="compositionally biased region" description="Low complexity" evidence="7">
    <location>
        <begin position="576"/>
        <end position="585"/>
    </location>
</feature>
<dbReference type="Gene3D" id="1.20.120.1770">
    <property type="match status" value="1"/>
</dbReference>
<feature type="region of interest" description="Disordered" evidence="7">
    <location>
        <begin position="1"/>
        <end position="26"/>
    </location>
</feature>
<dbReference type="CDD" id="cd08760">
    <property type="entry name" value="Cyt_b561_FRRS1_like"/>
    <property type="match status" value="1"/>
</dbReference>
<organism evidence="10 11">
    <name type="scientific">Cladorrhinum samala</name>
    <dbReference type="NCBI Taxonomy" id="585594"/>
    <lineage>
        <taxon>Eukaryota</taxon>
        <taxon>Fungi</taxon>
        <taxon>Dikarya</taxon>
        <taxon>Ascomycota</taxon>
        <taxon>Pezizomycotina</taxon>
        <taxon>Sordariomycetes</taxon>
        <taxon>Sordariomycetidae</taxon>
        <taxon>Sordariales</taxon>
        <taxon>Podosporaceae</taxon>
        <taxon>Cladorrhinum</taxon>
    </lineage>
</organism>
<keyword evidence="11" id="KW-1185">Reference proteome</keyword>
<feature type="transmembrane region" description="Helical" evidence="8">
    <location>
        <begin position="152"/>
        <end position="171"/>
    </location>
</feature>
<dbReference type="PANTHER" id="PTHR47797">
    <property type="entry name" value="DEHYDROGENASE, PUTATIVE (AFU_ORTHOLOGUE AFUA_8G05805)-RELATED"/>
    <property type="match status" value="1"/>
</dbReference>
<evidence type="ECO:0000256" key="4">
    <source>
        <dbReference type="ARBA" id="ARBA00022982"/>
    </source>
</evidence>
<evidence type="ECO:0000256" key="8">
    <source>
        <dbReference type="SAM" id="Phobius"/>
    </source>
</evidence>
<protein>
    <recommendedName>
        <fullName evidence="9">Cytochrome b561 domain-containing protein</fullName>
    </recommendedName>
</protein>
<dbReference type="PANTHER" id="PTHR47797:SF3">
    <property type="entry name" value="CYTOCHROME B561 DOMAIN-CONTAINING PROTEIN"/>
    <property type="match status" value="1"/>
</dbReference>
<feature type="transmembrane region" description="Helical" evidence="8">
    <location>
        <begin position="192"/>
        <end position="209"/>
    </location>
</feature>
<feature type="compositionally biased region" description="Polar residues" evidence="7">
    <location>
        <begin position="464"/>
        <end position="480"/>
    </location>
</feature>
<evidence type="ECO:0000256" key="7">
    <source>
        <dbReference type="SAM" id="MobiDB-lite"/>
    </source>
</evidence>
<sequence length="888" mass="96471">MAPSPAPQDGGDNNNDGGATQPFSPPGSATYASNTMHVGDGTWDFTKNTFLLPNLMGLNFDTMRYNGMGNRFSTLTQYHSLIIGHGVVAAIVFLFLVPAAVFLARYYTHRPGTAIRYHIYLNILTVGLSTVVFILGFIAVGPPRNLTNPHHGIGVAIYVMILVQAVGGRIIKTISKRGRSFRRHLHRWGGRIIAVLGVVQIPLGLTLYGSPKVLFILYAVWMGILVFMFFILDFRDHGRGDWLEDGGTVTEVSREKKEGGKMKWLGPLAAGAGAIALMRGRSNKSKGRDTERGSSRSRSRSRSRSPGTEYTRTDFTRSEYTRGPATTVMTDSYYDEKPSRRRASTGITEKEKSGGFFSKLLGVGAGIGAGALAGRMMKRGNSGRRDDYSAVSTETPSRVRGRGARSDFTESEYTEITEDMRRKPSGRARSPILPAPNPVAAAAAMSAAEPRRPTTPPRRHGTSRLASTIGNEPSDYSSYVSPSRRASERRKSSSAAPAKGFLSGIGLGWLASRMGGGGNKEDQREQQRLRDEEERRRDEEEDRRYDRRRSKYDDYQSPGRDRSRRRLHRAPPPQSTVTATTMTGTSVLSDESSIEPRGPTPYDPAPPGIRPVPAGAPPAPGPPPFPGSHSGPPPVAIPPGGYSADRVSMPPMPPDPRGFLRQESSSDGVSSPGRRRRRDGDAAAAAAVATASALAAQEEEDRRRRGTPAASVQLRIDPERSNNYTLRRLTEEEIREQERRRRDDSVSSDSETDTPTTATRRYRRERSDRGRDSSSSQRRAERAAEQRAEYGGAGPSEPLAPPSPAFAGGARRPGPPPPAPGLASDPTVSTLADNTTVTGVPTAGGVANTASPMASHTTLESAADRRRARRRLERRDGSRQPPSSVDYA</sequence>
<evidence type="ECO:0000256" key="6">
    <source>
        <dbReference type="ARBA" id="ARBA00023136"/>
    </source>
</evidence>
<comment type="subcellular location">
    <subcellularLocation>
        <location evidence="1">Membrane</location>
    </subcellularLocation>
</comment>
<feature type="compositionally biased region" description="Basic and acidic residues" evidence="7">
    <location>
        <begin position="765"/>
        <end position="788"/>
    </location>
</feature>
<keyword evidence="2" id="KW-0813">Transport</keyword>
<feature type="compositionally biased region" description="Low complexity" evidence="7">
    <location>
        <begin position="438"/>
        <end position="448"/>
    </location>
</feature>
<evidence type="ECO:0000256" key="2">
    <source>
        <dbReference type="ARBA" id="ARBA00022448"/>
    </source>
</evidence>
<feature type="compositionally biased region" description="Low complexity" evidence="7">
    <location>
        <begin position="747"/>
        <end position="759"/>
    </location>
</feature>
<evidence type="ECO:0000256" key="1">
    <source>
        <dbReference type="ARBA" id="ARBA00004370"/>
    </source>
</evidence>
<evidence type="ECO:0000313" key="11">
    <source>
        <dbReference type="Proteomes" id="UP001321749"/>
    </source>
</evidence>
<evidence type="ECO:0000259" key="9">
    <source>
        <dbReference type="PROSITE" id="PS50939"/>
    </source>
</evidence>
<dbReference type="AlphaFoldDB" id="A0AAV9HCC4"/>
<dbReference type="PROSITE" id="PS50939">
    <property type="entry name" value="CYTOCHROME_B561"/>
    <property type="match status" value="1"/>
</dbReference>
<keyword evidence="4" id="KW-0249">Electron transport</keyword>
<evidence type="ECO:0000256" key="3">
    <source>
        <dbReference type="ARBA" id="ARBA00022692"/>
    </source>
</evidence>
<accession>A0AAV9HCC4</accession>
<keyword evidence="5 8" id="KW-1133">Transmembrane helix</keyword>
<proteinExistence type="predicted"/>
<dbReference type="EMBL" id="MU865070">
    <property type="protein sequence ID" value="KAK4458426.1"/>
    <property type="molecule type" value="Genomic_DNA"/>
</dbReference>
<feature type="compositionally biased region" description="Low complexity" evidence="7">
    <location>
        <begin position="682"/>
        <end position="696"/>
    </location>
</feature>
<keyword evidence="3 8" id="KW-0812">Transmembrane</keyword>
<dbReference type="GO" id="GO:0016020">
    <property type="term" value="C:membrane"/>
    <property type="evidence" value="ECO:0007669"/>
    <property type="project" value="UniProtKB-SubCell"/>
</dbReference>
<feature type="compositionally biased region" description="Pro residues" evidence="7">
    <location>
        <begin position="598"/>
        <end position="637"/>
    </location>
</feature>
<reference evidence="10" key="2">
    <citation type="submission" date="2023-06" db="EMBL/GenBank/DDBJ databases">
        <authorList>
            <consortium name="Lawrence Berkeley National Laboratory"/>
            <person name="Mondo S.J."/>
            <person name="Hensen N."/>
            <person name="Bonometti L."/>
            <person name="Westerberg I."/>
            <person name="Brannstrom I.O."/>
            <person name="Guillou S."/>
            <person name="Cros-Aarteil S."/>
            <person name="Calhoun S."/>
            <person name="Haridas S."/>
            <person name="Kuo A."/>
            <person name="Pangilinan J."/>
            <person name="Riley R."/>
            <person name="Labutti K."/>
            <person name="Andreopoulos B."/>
            <person name="Lipzen A."/>
            <person name="Chen C."/>
            <person name="Yanf M."/>
            <person name="Daum C."/>
            <person name="Ng V."/>
            <person name="Clum A."/>
            <person name="Steindorff A."/>
            <person name="Ohm R."/>
            <person name="Martin F."/>
            <person name="Silar P."/>
            <person name="Natvig D."/>
            <person name="Lalanne C."/>
            <person name="Gautier V."/>
            <person name="Ament-Velasquez S.L."/>
            <person name="Kruys A."/>
            <person name="Hutchinson M.I."/>
            <person name="Powell A.J."/>
            <person name="Barry K."/>
            <person name="Miller A.N."/>
            <person name="Grigoriev I.V."/>
            <person name="Debuchy R."/>
            <person name="Gladieux P."/>
            <person name="Thoren M.H."/>
            <person name="Johannesson H."/>
        </authorList>
    </citation>
    <scope>NUCLEOTIDE SEQUENCE</scope>
    <source>
        <strain evidence="10">PSN324</strain>
    </source>
</reference>